<dbReference type="PROSITE" id="PS01124">
    <property type="entry name" value="HTH_ARAC_FAMILY_2"/>
    <property type="match status" value="1"/>
</dbReference>
<dbReference type="EMBL" id="JBHSMH010000005">
    <property type="protein sequence ID" value="MFC5467648.1"/>
    <property type="molecule type" value="Genomic_DNA"/>
</dbReference>
<feature type="domain" description="HTH araC/xylS-type" evidence="5">
    <location>
        <begin position="642"/>
        <end position="741"/>
    </location>
</feature>
<keyword evidence="4" id="KW-0472">Membrane</keyword>
<dbReference type="RefSeq" id="WP_209742938.1">
    <property type="nucleotide sequence ID" value="NZ_JBHSMH010000005.1"/>
</dbReference>
<proteinExistence type="predicted"/>
<dbReference type="PRINTS" id="PR00032">
    <property type="entry name" value="HTHARAC"/>
</dbReference>
<feature type="transmembrane region" description="Helical" evidence="4">
    <location>
        <begin position="282"/>
        <end position="302"/>
    </location>
</feature>
<evidence type="ECO:0000256" key="3">
    <source>
        <dbReference type="ARBA" id="ARBA00023163"/>
    </source>
</evidence>
<evidence type="ECO:0000313" key="6">
    <source>
        <dbReference type="EMBL" id="MFC5467648.1"/>
    </source>
</evidence>
<keyword evidence="4" id="KW-0812">Transmembrane</keyword>
<keyword evidence="7" id="KW-1185">Reference proteome</keyword>
<sequence length="743" mass="84690">MKTFYHSKLTRHLLLVVFTAVAVVFLFSLLLSREYAKEAMNDVNTIANSKMTHIYQNTQFTLDHLRSFGVSMYQDENINTWMVADDNDALDDYAAYSTMRRYQSLQQPFISNIYLINTKARRALDANYGSVNLNEFKDQDMLRSLGQSSPNYASFGSHKHDGITYVSWIFPDWRTKGSFLVVLFDNRELEKFLFQKDNAAGFSIQVVDPNNKLMLGSREGFEGLEQAKEWNEAAGFRQADFVTGGAARRITAADLDMYRWTLYFATDPNELTQNIGAFQRKITLAGILLVAVLLGIIVWGSIRTLSPFRRLAREFQVKLGPQSGSALKEEDDIIRSGLHYLLDSVQQMNTSLRNYKELAKEEYLRQWILQGSDANIRAPLSEISELPAMDQIRMAVIRIESYKSFAEQYNYRSRKLIKYAMGNIASEVAKNQGFKSEAVDMDGDRLVMLFAPNHAEDDDTSSEVMLMAAQEQLSKWLHAPTAVAVSGRIAASGNLRKTYDETYDLTLLKFLTGEAKVFRESDLEESFQSQRTQPDDNLLNELIRAVKQSDHDRMKVQLSLLMDGLKALPLEDLHFQLKMIVYTLFKSFSKVMNLQETAGTDTLLGRFSSLTEVSAWLEEKLSSVMNDQKAKPPASRKDEIAQEIIDFIQNHLQDSMLSLDSISDHLGLSSSYIRHVFKEVYEITLADYILQERIGKVKKLLVSTDHTIAEIAEMAGFQTKSHFYNAFKKSEGVTPVQYRNSEK</sequence>
<keyword evidence="3" id="KW-0804">Transcription</keyword>
<dbReference type="InterPro" id="IPR020449">
    <property type="entry name" value="Tscrpt_reg_AraC-type_HTH"/>
</dbReference>
<dbReference type="PROSITE" id="PS00041">
    <property type="entry name" value="HTH_ARAC_FAMILY_1"/>
    <property type="match status" value="1"/>
</dbReference>
<dbReference type="PANTHER" id="PTHR43280:SF2">
    <property type="entry name" value="HTH-TYPE TRANSCRIPTIONAL REGULATOR EXSA"/>
    <property type="match status" value="1"/>
</dbReference>
<dbReference type="SMART" id="SM00342">
    <property type="entry name" value="HTH_ARAC"/>
    <property type="match status" value="1"/>
</dbReference>
<keyword evidence="2" id="KW-0238">DNA-binding</keyword>
<dbReference type="InterPro" id="IPR018060">
    <property type="entry name" value="HTH_AraC"/>
</dbReference>
<dbReference type="InterPro" id="IPR009057">
    <property type="entry name" value="Homeodomain-like_sf"/>
</dbReference>
<name>A0ABW0LST2_9BACL</name>
<dbReference type="Gene3D" id="1.10.10.60">
    <property type="entry name" value="Homeodomain-like"/>
    <property type="match status" value="2"/>
</dbReference>
<evidence type="ECO:0000313" key="7">
    <source>
        <dbReference type="Proteomes" id="UP001596105"/>
    </source>
</evidence>
<evidence type="ECO:0000259" key="5">
    <source>
        <dbReference type="PROSITE" id="PS01124"/>
    </source>
</evidence>
<evidence type="ECO:0000256" key="4">
    <source>
        <dbReference type="SAM" id="Phobius"/>
    </source>
</evidence>
<dbReference type="PANTHER" id="PTHR43280">
    <property type="entry name" value="ARAC-FAMILY TRANSCRIPTIONAL REGULATOR"/>
    <property type="match status" value="1"/>
</dbReference>
<dbReference type="SUPFAM" id="SSF46689">
    <property type="entry name" value="Homeodomain-like"/>
    <property type="match status" value="1"/>
</dbReference>
<comment type="caution">
    <text evidence="6">The sequence shown here is derived from an EMBL/GenBank/DDBJ whole genome shotgun (WGS) entry which is preliminary data.</text>
</comment>
<gene>
    <name evidence="6" type="ORF">ACFPPD_02890</name>
</gene>
<evidence type="ECO:0000256" key="2">
    <source>
        <dbReference type="ARBA" id="ARBA00023125"/>
    </source>
</evidence>
<dbReference type="Proteomes" id="UP001596105">
    <property type="component" value="Unassembled WGS sequence"/>
</dbReference>
<dbReference type="InterPro" id="IPR018062">
    <property type="entry name" value="HTH_AraC-typ_CS"/>
</dbReference>
<organism evidence="6 7">
    <name type="scientific">Cohnella suwonensis</name>
    <dbReference type="NCBI Taxonomy" id="696072"/>
    <lineage>
        <taxon>Bacteria</taxon>
        <taxon>Bacillati</taxon>
        <taxon>Bacillota</taxon>
        <taxon>Bacilli</taxon>
        <taxon>Bacillales</taxon>
        <taxon>Paenibacillaceae</taxon>
        <taxon>Cohnella</taxon>
    </lineage>
</organism>
<accession>A0ABW0LST2</accession>
<reference evidence="7" key="1">
    <citation type="journal article" date="2019" name="Int. J. Syst. Evol. Microbiol.">
        <title>The Global Catalogue of Microorganisms (GCM) 10K type strain sequencing project: providing services to taxonomists for standard genome sequencing and annotation.</title>
        <authorList>
            <consortium name="The Broad Institute Genomics Platform"/>
            <consortium name="The Broad Institute Genome Sequencing Center for Infectious Disease"/>
            <person name="Wu L."/>
            <person name="Ma J."/>
        </authorList>
    </citation>
    <scope>NUCLEOTIDE SEQUENCE [LARGE SCALE GENOMIC DNA]</scope>
    <source>
        <strain evidence="7">CCUG 57113</strain>
    </source>
</reference>
<keyword evidence="1" id="KW-0805">Transcription regulation</keyword>
<dbReference type="Pfam" id="PF12833">
    <property type="entry name" value="HTH_18"/>
    <property type="match status" value="1"/>
</dbReference>
<keyword evidence="4" id="KW-1133">Transmembrane helix</keyword>
<evidence type="ECO:0000256" key="1">
    <source>
        <dbReference type="ARBA" id="ARBA00023015"/>
    </source>
</evidence>
<protein>
    <submittedName>
        <fullName evidence="6">Helix-turn-helix transcriptional regulator</fullName>
    </submittedName>
</protein>